<evidence type="ECO:0000256" key="2">
    <source>
        <dbReference type="ARBA" id="ARBA00011838"/>
    </source>
</evidence>
<comment type="similarity">
    <text evidence="1 5">Belongs to the bacterial ribosomal protein bL31 family. Type B subfamily.</text>
</comment>
<protein>
    <recommendedName>
        <fullName evidence="5">Large ribosomal subunit protein bL31B</fullName>
    </recommendedName>
</protein>
<name>A0ABW9GKR2_9GAMM</name>
<dbReference type="RefSeq" id="WP_111874632.1">
    <property type="nucleotide sequence ID" value="NZ_JBGXAX010000002.1"/>
</dbReference>
<dbReference type="GeneID" id="97218926"/>
<dbReference type="InterPro" id="IPR042105">
    <property type="entry name" value="Ribosomal_bL31_sf"/>
</dbReference>
<dbReference type="Gene3D" id="4.10.830.30">
    <property type="entry name" value="Ribosomal protein L31"/>
    <property type="match status" value="1"/>
</dbReference>
<reference evidence="6 7" key="1">
    <citation type="submission" date="2024-09" db="EMBL/GenBank/DDBJ databases">
        <title>Aeromonas strains Genome sequencing and assembly.</title>
        <authorList>
            <person name="Hu X."/>
            <person name="Tang B."/>
        </authorList>
    </citation>
    <scope>NUCLEOTIDE SEQUENCE [LARGE SCALE GENOMIC DNA]</scope>
    <source>
        <strain evidence="6 7">NB23SCDHY001</strain>
    </source>
</reference>
<dbReference type="SUPFAM" id="SSF143800">
    <property type="entry name" value="L28p-like"/>
    <property type="match status" value="1"/>
</dbReference>
<gene>
    <name evidence="5" type="primary">rpmE2</name>
    <name evidence="6" type="ORF">ACEUDJ_02465</name>
</gene>
<dbReference type="PROSITE" id="PS01143">
    <property type="entry name" value="RIBOSOMAL_L31"/>
    <property type="match status" value="1"/>
</dbReference>
<evidence type="ECO:0000313" key="6">
    <source>
        <dbReference type="EMBL" id="MFM4891746.1"/>
    </source>
</evidence>
<dbReference type="NCBIfam" id="NF002462">
    <property type="entry name" value="PRK01678.1"/>
    <property type="match status" value="1"/>
</dbReference>
<organism evidence="6 7">
    <name type="scientific">Aeromonas bivalvium</name>
    <dbReference type="NCBI Taxonomy" id="440079"/>
    <lineage>
        <taxon>Bacteria</taxon>
        <taxon>Pseudomonadati</taxon>
        <taxon>Pseudomonadota</taxon>
        <taxon>Gammaproteobacteria</taxon>
        <taxon>Aeromonadales</taxon>
        <taxon>Aeromonadaceae</taxon>
        <taxon>Aeromonas</taxon>
    </lineage>
</organism>
<dbReference type="EMBL" id="JBGXBU010000001">
    <property type="protein sequence ID" value="MFM4891746.1"/>
    <property type="molecule type" value="Genomic_DNA"/>
</dbReference>
<dbReference type="HAMAP" id="MF_00502">
    <property type="entry name" value="Ribosomal_bL31_2"/>
    <property type="match status" value="1"/>
</dbReference>
<dbReference type="InterPro" id="IPR002150">
    <property type="entry name" value="Ribosomal_bL31"/>
</dbReference>
<sequence length="89" mass="10042">MKPDLHPDYRQVLFHDVTANTYFLVGSTLKTDRTQVWEQDGKEYPYLTLDVSSASHPFYTGKQKQVGSEGQVARFGQRFGAFLGKQGVA</sequence>
<keyword evidence="3 5" id="KW-0689">Ribosomal protein</keyword>
<dbReference type="NCBIfam" id="TIGR00105">
    <property type="entry name" value="L31"/>
    <property type="match status" value="1"/>
</dbReference>
<keyword evidence="4 5" id="KW-0687">Ribonucleoprotein</keyword>
<accession>A0ABW9GKR2</accession>
<evidence type="ECO:0000256" key="3">
    <source>
        <dbReference type="ARBA" id="ARBA00022980"/>
    </source>
</evidence>
<dbReference type="PANTHER" id="PTHR33280:SF1">
    <property type="entry name" value="LARGE RIBOSOMAL SUBUNIT PROTEIN BL31C"/>
    <property type="match status" value="1"/>
</dbReference>
<dbReference type="Pfam" id="PF01197">
    <property type="entry name" value="Ribosomal_L31"/>
    <property type="match status" value="1"/>
</dbReference>
<evidence type="ECO:0000256" key="5">
    <source>
        <dbReference type="HAMAP-Rule" id="MF_00502"/>
    </source>
</evidence>
<proteinExistence type="inferred from homology"/>
<evidence type="ECO:0000256" key="1">
    <source>
        <dbReference type="ARBA" id="ARBA00008196"/>
    </source>
</evidence>
<dbReference type="InterPro" id="IPR027493">
    <property type="entry name" value="Ribosomal_bL31_B"/>
</dbReference>
<dbReference type="Proteomes" id="UP001630969">
    <property type="component" value="Unassembled WGS sequence"/>
</dbReference>
<dbReference type="PANTHER" id="PTHR33280">
    <property type="entry name" value="50S RIBOSOMAL PROTEIN L31, CHLOROPLASTIC"/>
    <property type="match status" value="1"/>
</dbReference>
<dbReference type="PRINTS" id="PR01249">
    <property type="entry name" value="RIBOSOMALL31"/>
</dbReference>
<keyword evidence="7" id="KW-1185">Reference proteome</keyword>
<evidence type="ECO:0000256" key="4">
    <source>
        <dbReference type="ARBA" id="ARBA00023274"/>
    </source>
</evidence>
<dbReference type="InterPro" id="IPR034704">
    <property type="entry name" value="Ribosomal_bL28/bL31-like_sf"/>
</dbReference>
<comment type="caution">
    <text evidence="6">The sequence shown here is derived from an EMBL/GenBank/DDBJ whole genome shotgun (WGS) entry which is preliminary data.</text>
</comment>
<evidence type="ECO:0000313" key="7">
    <source>
        <dbReference type="Proteomes" id="UP001630969"/>
    </source>
</evidence>
<comment type="subunit">
    <text evidence="2 5">Part of the 50S ribosomal subunit.</text>
</comment>
<dbReference type="GO" id="GO:0005840">
    <property type="term" value="C:ribosome"/>
    <property type="evidence" value="ECO:0007669"/>
    <property type="project" value="UniProtKB-KW"/>
</dbReference>